<evidence type="ECO:0000313" key="1">
    <source>
        <dbReference type="EMBL" id="GFS42294.1"/>
    </source>
</evidence>
<dbReference type="Proteomes" id="UP000585474">
    <property type="component" value="Unassembled WGS sequence"/>
</dbReference>
<accession>A0A7J0DTP0</accession>
<dbReference type="OrthoDB" id="1742531at2759"/>
<dbReference type="EMBL" id="BJWL01000397">
    <property type="protein sequence ID" value="GFS42294.1"/>
    <property type="molecule type" value="Genomic_DNA"/>
</dbReference>
<keyword evidence="2" id="KW-1185">Reference proteome</keyword>
<reference evidence="2" key="1">
    <citation type="submission" date="2019-07" db="EMBL/GenBank/DDBJ databases">
        <title>De Novo Assembly of kiwifruit Actinidia rufa.</title>
        <authorList>
            <person name="Sugita-Konishi S."/>
            <person name="Sato K."/>
            <person name="Mori E."/>
            <person name="Abe Y."/>
            <person name="Kisaki G."/>
            <person name="Hamano K."/>
            <person name="Suezawa K."/>
            <person name="Otani M."/>
            <person name="Fukuda T."/>
            <person name="Manabe T."/>
            <person name="Gomi K."/>
            <person name="Tabuchi M."/>
            <person name="Akimitsu K."/>
            <person name="Kataoka I."/>
        </authorList>
    </citation>
    <scope>NUCLEOTIDE SEQUENCE [LARGE SCALE GENOMIC DNA]</scope>
    <source>
        <strain evidence="2">cv. Fuchu</strain>
    </source>
</reference>
<sequence length="163" mass="17757">MRLGEAVTRGHTLGESYTGTYAPMSGITHPHALATRRKVVSRASSAKQGGSLAIPKVSRHSEFIRKIWGVSRYGELLSDMGPVVLARRMDKESNHCTERRKASAGDIHGEAQRKETKSILRSCTAKDTATLKRVSFALDLISGGDLSNCVHKGGEMEPRQLAK</sequence>
<protein>
    <submittedName>
        <fullName evidence="1">Uncharacterized protein</fullName>
    </submittedName>
</protein>
<dbReference type="AlphaFoldDB" id="A0A7J0DTP0"/>
<gene>
    <name evidence="1" type="ORF">Acr_00g0079110</name>
</gene>
<organism evidence="1 2">
    <name type="scientific">Actinidia rufa</name>
    <dbReference type="NCBI Taxonomy" id="165716"/>
    <lineage>
        <taxon>Eukaryota</taxon>
        <taxon>Viridiplantae</taxon>
        <taxon>Streptophyta</taxon>
        <taxon>Embryophyta</taxon>
        <taxon>Tracheophyta</taxon>
        <taxon>Spermatophyta</taxon>
        <taxon>Magnoliopsida</taxon>
        <taxon>eudicotyledons</taxon>
        <taxon>Gunneridae</taxon>
        <taxon>Pentapetalae</taxon>
        <taxon>asterids</taxon>
        <taxon>Ericales</taxon>
        <taxon>Actinidiaceae</taxon>
        <taxon>Actinidia</taxon>
    </lineage>
</organism>
<name>A0A7J0DTP0_9ERIC</name>
<evidence type="ECO:0000313" key="2">
    <source>
        <dbReference type="Proteomes" id="UP000585474"/>
    </source>
</evidence>
<comment type="caution">
    <text evidence="1">The sequence shown here is derived from an EMBL/GenBank/DDBJ whole genome shotgun (WGS) entry which is preliminary data.</text>
</comment>
<proteinExistence type="predicted"/>